<dbReference type="HOGENOM" id="CLU_703833_0_0_7"/>
<dbReference type="EMBL" id="CP003333">
    <property type="protein sequence ID" value="AFL69138.1"/>
    <property type="molecule type" value="Genomic_DNA"/>
</dbReference>
<dbReference type="InterPro" id="IPR050194">
    <property type="entry name" value="Glycosyltransferase_grp1"/>
</dbReference>
<organism evidence="2 3">
    <name type="scientific">Sulfurospirillum barnesii (strain ATCC 700032 / DSM 10660 / SES-3)</name>
    <dbReference type="NCBI Taxonomy" id="760154"/>
    <lineage>
        <taxon>Bacteria</taxon>
        <taxon>Pseudomonadati</taxon>
        <taxon>Campylobacterota</taxon>
        <taxon>Epsilonproteobacteria</taxon>
        <taxon>Campylobacterales</taxon>
        <taxon>Sulfurospirillaceae</taxon>
        <taxon>Sulfurospirillum</taxon>
    </lineage>
</organism>
<dbReference type="eggNOG" id="COG0438">
    <property type="taxonomic scope" value="Bacteria"/>
</dbReference>
<sequence length="392" mass="45014">MKIAYITMQFPSPSETFASHDVVALKKIGMDISVFSMRSQHVLHDKMLKERALEDIPLCASNSKKVLAGVIEIFKSSCLFLSTLKWILLNDIKKPQHCIRLIALMPISFYILKQLKKLQPDVVHLFWGHYPSVVGFLLKKRLPHVKLSMFLGAYDLEYALGVSRSLAQKADWIFTHAYANEKSLRHLGIEEDKIHVVHRGTCAKEHLKILEGIKKENHLWIVAGRLIPLKRFEMAIDIFGDFSKNIDNSKMLVCGDGELKEVLKTQVTMMRLENRVEFKGHISQHLLLQYMAKSDVLLLLSSRERLPNVVKEAMLVGCICIVSDTPGIHELIEDGKTGFIIKNGQYDSIPQLVMSLTQTKKEQMREEAKKFILENFDVEDLMKKYVQIWRQS</sequence>
<dbReference type="Pfam" id="PF00534">
    <property type="entry name" value="Glycos_transf_1"/>
    <property type="match status" value="1"/>
</dbReference>
<name>I3XYW4_SULBS</name>
<dbReference type="STRING" id="760154.Sulba_1858"/>
<dbReference type="PANTHER" id="PTHR45947">
    <property type="entry name" value="SULFOQUINOVOSYL TRANSFERASE SQD2"/>
    <property type="match status" value="1"/>
</dbReference>
<dbReference type="RefSeq" id="WP_014770014.1">
    <property type="nucleotide sequence ID" value="NC_018002.1"/>
</dbReference>
<feature type="domain" description="Glycosyl transferase family 1" evidence="1">
    <location>
        <begin position="211"/>
        <end position="370"/>
    </location>
</feature>
<evidence type="ECO:0000259" key="1">
    <source>
        <dbReference type="Pfam" id="PF00534"/>
    </source>
</evidence>
<gene>
    <name evidence="2" type="ordered locus">Sulba_1858</name>
</gene>
<dbReference type="CDD" id="cd03801">
    <property type="entry name" value="GT4_PimA-like"/>
    <property type="match status" value="1"/>
</dbReference>
<reference evidence="2 3" key="1">
    <citation type="submission" date="2012-06" db="EMBL/GenBank/DDBJ databases">
        <title>Complete sequence of Sulfurospirillum barnesii SES-3.</title>
        <authorList>
            <consortium name="US DOE Joint Genome Institute"/>
            <person name="Lucas S."/>
            <person name="Han J."/>
            <person name="Lapidus A."/>
            <person name="Cheng J.-F."/>
            <person name="Goodwin L."/>
            <person name="Pitluck S."/>
            <person name="Peters L."/>
            <person name="Ovchinnikova G."/>
            <person name="Lu M."/>
            <person name="Detter J.C."/>
            <person name="Han C."/>
            <person name="Tapia R."/>
            <person name="Land M."/>
            <person name="Hauser L."/>
            <person name="Kyrpides N."/>
            <person name="Ivanova N."/>
            <person name="Pagani I."/>
            <person name="Stolz J."/>
            <person name="Arkin A."/>
            <person name="Dehal P."/>
            <person name="Oremland R."/>
            <person name="Saltikov C."/>
            <person name="Basu P."/>
            <person name="Hollibaugh J."/>
            <person name="Newman D."/>
            <person name="Stolyar S."/>
            <person name="Hazen T."/>
            <person name="Woyke T."/>
        </authorList>
    </citation>
    <scope>NUCLEOTIDE SEQUENCE [LARGE SCALE GENOMIC DNA]</scope>
    <source>
        <strain evidence="3">ATCC 700032 / DSM 10660 / SES-3</strain>
    </source>
</reference>
<dbReference type="SUPFAM" id="SSF53756">
    <property type="entry name" value="UDP-Glycosyltransferase/glycogen phosphorylase"/>
    <property type="match status" value="1"/>
</dbReference>
<dbReference type="Gene3D" id="3.40.50.2000">
    <property type="entry name" value="Glycogen Phosphorylase B"/>
    <property type="match status" value="2"/>
</dbReference>
<dbReference type="PANTHER" id="PTHR45947:SF3">
    <property type="entry name" value="SULFOQUINOVOSYL TRANSFERASE SQD2"/>
    <property type="match status" value="1"/>
</dbReference>
<proteinExistence type="predicted"/>
<evidence type="ECO:0000313" key="3">
    <source>
        <dbReference type="Proteomes" id="UP000006176"/>
    </source>
</evidence>
<dbReference type="InterPro" id="IPR001296">
    <property type="entry name" value="Glyco_trans_1"/>
</dbReference>
<dbReference type="GO" id="GO:0016757">
    <property type="term" value="F:glycosyltransferase activity"/>
    <property type="evidence" value="ECO:0007669"/>
    <property type="project" value="InterPro"/>
</dbReference>
<dbReference type="OrthoDB" id="9803091at2"/>
<dbReference type="PATRIC" id="fig|760154.4.peg.1855"/>
<dbReference type="Proteomes" id="UP000006176">
    <property type="component" value="Chromosome"/>
</dbReference>
<dbReference type="AlphaFoldDB" id="I3XYW4"/>
<protein>
    <submittedName>
        <fullName evidence="2">Glycosyltransferase</fullName>
    </submittedName>
</protein>
<evidence type="ECO:0000313" key="2">
    <source>
        <dbReference type="EMBL" id="AFL69138.1"/>
    </source>
</evidence>
<accession>I3XYW4</accession>
<dbReference type="KEGG" id="sba:Sulba_1858"/>
<keyword evidence="2" id="KW-0808">Transferase</keyword>
<keyword evidence="3" id="KW-1185">Reference proteome</keyword>